<dbReference type="Gene3D" id="3.40.50.1820">
    <property type="entry name" value="alpha/beta hydrolase"/>
    <property type="match status" value="1"/>
</dbReference>
<keyword evidence="2" id="KW-0378">Hydrolase</keyword>
<dbReference type="InterPro" id="IPR002921">
    <property type="entry name" value="Fungal_lipase-type"/>
</dbReference>
<evidence type="ECO:0000259" key="5">
    <source>
        <dbReference type="Pfam" id="PF01764"/>
    </source>
</evidence>
<evidence type="ECO:0000256" key="2">
    <source>
        <dbReference type="ARBA" id="ARBA00022801"/>
    </source>
</evidence>
<proteinExistence type="predicted"/>
<organism evidence="6 7">
    <name type="scientific">Orbilia blumenaviensis</name>
    <dbReference type="NCBI Taxonomy" id="1796055"/>
    <lineage>
        <taxon>Eukaryota</taxon>
        <taxon>Fungi</taxon>
        <taxon>Dikarya</taxon>
        <taxon>Ascomycota</taxon>
        <taxon>Pezizomycotina</taxon>
        <taxon>Orbiliomycetes</taxon>
        <taxon>Orbiliales</taxon>
        <taxon>Orbiliaceae</taxon>
        <taxon>Orbilia</taxon>
    </lineage>
</organism>
<dbReference type="SUPFAM" id="SSF53474">
    <property type="entry name" value="alpha/beta-Hydrolases"/>
    <property type="match status" value="1"/>
</dbReference>
<feature type="domain" description="Fungal lipase-type" evidence="5">
    <location>
        <begin position="138"/>
        <end position="299"/>
    </location>
</feature>
<dbReference type="GO" id="GO:0006629">
    <property type="term" value="P:lipid metabolic process"/>
    <property type="evidence" value="ECO:0007669"/>
    <property type="project" value="InterPro"/>
</dbReference>
<feature type="region of interest" description="Disordered" evidence="3">
    <location>
        <begin position="163"/>
        <end position="185"/>
    </location>
</feature>
<dbReference type="EMBL" id="JAVHNS010000001">
    <property type="protein sequence ID" value="KAK6362772.1"/>
    <property type="molecule type" value="Genomic_DNA"/>
</dbReference>
<dbReference type="AlphaFoldDB" id="A0AAV9VL86"/>
<dbReference type="PANTHER" id="PTHR46640">
    <property type="entry name" value="TRIACYLGLYCEROL LIPASE, PUTATIVE (AFU_ORTHOLOGUE AFUA_6G06510)-RELATED"/>
    <property type="match status" value="1"/>
</dbReference>
<feature type="signal peptide" evidence="4">
    <location>
        <begin position="1"/>
        <end position="23"/>
    </location>
</feature>
<name>A0AAV9VL86_9PEZI</name>
<dbReference type="PANTHER" id="PTHR46640:SF1">
    <property type="entry name" value="FUNGAL LIPASE-LIKE DOMAIN-CONTAINING PROTEIN-RELATED"/>
    <property type="match status" value="1"/>
</dbReference>
<keyword evidence="7" id="KW-1185">Reference proteome</keyword>
<dbReference type="GO" id="GO:0016787">
    <property type="term" value="F:hydrolase activity"/>
    <property type="evidence" value="ECO:0007669"/>
    <property type="project" value="UniProtKB-KW"/>
</dbReference>
<evidence type="ECO:0000256" key="4">
    <source>
        <dbReference type="SAM" id="SignalP"/>
    </source>
</evidence>
<dbReference type="InterPro" id="IPR029058">
    <property type="entry name" value="AB_hydrolase_fold"/>
</dbReference>
<keyword evidence="1 4" id="KW-0732">Signal</keyword>
<evidence type="ECO:0000313" key="7">
    <source>
        <dbReference type="Proteomes" id="UP001373714"/>
    </source>
</evidence>
<dbReference type="Pfam" id="PF01764">
    <property type="entry name" value="Lipase_3"/>
    <property type="match status" value="1"/>
</dbReference>
<dbReference type="CDD" id="cd00519">
    <property type="entry name" value="Lipase_3"/>
    <property type="match status" value="1"/>
</dbReference>
<dbReference type="InterPro" id="IPR051299">
    <property type="entry name" value="AB_hydrolase_lip/est"/>
</dbReference>
<accession>A0AAV9VL86</accession>
<gene>
    <name evidence="6" type="ORF">TWF730_000227</name>
</gene>
<evidence type="ECO:0000256" key="1">
    <source>
        <dbReference type="ARBA" id="ARBA00022729"/>
    </source>
</evidence>
<protein>
    <recommendedName>
        <fullName evidence="5">Fungal lipase-type domain-containing protein</fullName>
    </recommendedName>
</protein>
<evidence type="ECO:0000256" key="3">
    <source>
        <dbReference type="SAM" id="MobiDB-lite"/>
    </source>
</evidence>
<evidence type="ECO:0000313" key="6">
    <source>
        <dbReference type="EMBL" id="KAK6362772.1"/>
    </source>
</evidence>
<sequence>MRRLYTLLLLAGSLGQPPATVFANPILHGHGQDAVQIPLSLATEPMFLVEDSDDHKKQPHTHISPSLFNDFEELSRIVDITYCIGTPSPGIQPPFICPSHCSQFPSFQLVQSWNTGPLMSDSCGYIALSHPPARKRVVVAFRGTYSVANALVDLSTGRQEYVPYPPSGNKTGMENKMEENEDDGDDGKVKCEGCWAHAGFLESWRVASVVVVPIVDELLKQWGPHGYDLELVGHSLGGAVAGLAALEFRERGWRGRVTTFGEPRIGNANLSQYINHLLPHPTYRRITHKSDPVPLLPFSKWGFVHHATEYFIEKEDLPPTAEDVMICEGDEDERCAASGSVNMLQLLWSHRDYFNRLGLCVPDGWRRVLDGVWGPWWPRRSHLH</sequence>
<feature type="chain" id="PRO_5043698732" description="Fungal lipase-type domain-containing protein" evidence="4">
    <location>
        <begin position="24"/>
        <end position="384"/>
    </location>
</feature>
<comment type="caution">
    <text evidence="6">The sequence shown here is derived from an EMBL/GenBank/DDBJ whole genome shotgun (WGS) entry which is preliminary data.</text>
</comment>
<reference evidence="6 7" key="1">
    <citation type="submission" date="2019-10" db="EMBL/GenBank/DDBJ databases">
        <authorList>
            <person name="Palmer J.M."/>
        </authorList>
    </citation>
    <scope>NUCLEOTIDE SEQUENCE [LARGE SCALE GENOMIC DNA]</scope>
    <source>
        <strain evidence="6 7">TWF730</strain>
    </source>
</reference>
<dbReference type="Proteomes" id="UP001373714">
    <property type="component" value="Unassembled WGS sequence"/>
</dbReference>